<evidence type="ECO:0000313" key="3">
    <source>
        <dbReference type="EMBL" id="MBG0567060.1"/>
    </source>
</evidence>
<keyword evidence="2" id="KW-1133">Transmembrane helix</keyword>
<comment type="caution">
    <text evidence="3">The sequence shown here is derived from an EMBL/GenBank/DDBJ whole genome shotgun (WGS) entry which is preliminary data.</text>
</comment>
<dbReference type="Proteomes" id="UP000598146">
    <property type="component" value="Unassembled WGS sequence"/>
</dbReference>
<evidence type="ECO:0000313" key="4">
    <source>
        <dbReference type="Proteomes" id="UP000598146"/>
    </source>
</evidence>
<evidence type="ECO:0000256" key="1">
    <source>
        <dbReference type="SAM" id="MobiDB-lite"/>
    </source>
</evidence>
<feature type="transmembrane region" description="Helical" evidence="2">
    <location>
        <begin position="7"/>
        <end position="27"/>
    </location>
</feature>
<dbReference type="EMBL" id="JADQTO010000024">
    <property type="protein sequence ID" value="MBG0567060.1"/>
    <property type="molecule type" value="Genomic_DNA"/>
</dbReference>
<protein>
    <submittedName>
        <fullName evidence="3">Uncharacterized protein</fullName>
    </submittedName>
</protein>
<feature type="transmembrane region" description="Helical" evidence="2">
    <location>
        <begin position="47"/>
        <end position="69"/>
    </location>
</feature>
<keyword evidence="4" id="KW-1185">Reference proteome</keyword>
<evidence type="ECO:0000256" key="2">
    <source>
        <dbReference type="SAM" id="Phobius"/>
    </source>
</evidence>
<name>A0A931G1I7_9ACTN</name>
<dbReference type="AlphaFoldDB" id="A0A931G1I7"/>
<gene>
    <name evidence="3" type="ORF">I4J89_37000</name>
</gene>
<keyword evidence="2" id="KW-0812">Transmembrane</keyword>
<sequence length="290" mass="32787">MRLVRWLTAYIALIVCVAAVSLMVILSRGYVTPRGVEPAKITDWMQAWASIFAVIAGLGAALFTALLLVHEMTEARRAREDAAQERAEAADDRMVLVRDREDQHKRFARLVFAWGPMVTYYPAEGPPEQGGADRIFVSSMELDLHNFSPATVTDVTARVVFPGGKPMTDWHVYGTLTPDLELVPGRYQRRGVIFNFPEHKLVTRKVLEANFLSVVLIFRDANGRQWRRIDDEDPVPDNEMTWSRVPSATLLEPRLRQNGTHAERPSTNEPLDDELLSDPPPWGEPRPFLS</sequence>
<proteinExistence type="predicted"/>
<dbReference type="RefSeq" id="WP_196418832.1">
    <property type="nucleotide sequence ID" value="NZ_JADQTO010000024.1"/>
</dbReference>
<keyword evidence="2" id="KW-0472">Membrane</keyword>
<accession>A0A931G1I7</accession>
<organism evidence="3 4">
    <name type="scientific">Actinoplanes aureus</name>
    <dbReference type="NCBI Taxonomy" id="2792083"/>
    <lineage>
        <taxon>Bacteria</taxon>
        <taxon>Bacillati</taxon>
        <taxon>Actinomycetota</taxon>
        <taxon>Actinomycetes</taxon>
        <taxon>Micromonosporales</taxon>
        <taxon>Micromonosporaceae</taxon>
        <taxon>Actinoplanes</taxon>
    </lineage>
</organism>
<feature type="region of interest" description="Disordered" evidence="1">
    <location>
        <begin position="228"/>
        <end position="290"/>
    </location>
</feature>
<reference evidence="3" key="1">
    <citation type="submission" date="2020-11" db="EMBL/GenBank/DDBJ databases">
        <title>Isolation and identification of active actinomycetes.</title>
        <authorList>
            <person name="Sun X."/>
        </authorList>
    </citation>
    <scope>NUCLEOTIDE SEQUENCE</scope>
    <source>
        <strain evidence="3">NEAU-A11</strain>
    </source>
</reference>